<dbReference type="GO" id="GO:0004185">
    <property type="term" value="F:serine-type carboxypeptidase activity"/>
    <property type="evidence" value="ECO:0007669"/>
    <property type="project" value="InterPro"/>
</dbReference>
<protein>
    <recommendedName>
        <fullName evidence="3">Peptidase S10 serine carboxypeptidase</fullName>
    </recommendedName>
</protein>
<reference evidence="2" key="1">
    <citation type="journal article" date="2014" name="Front. Microbiol.">
        <title>High frequency of phylogenetically diverse reductive dehalogenase-homologous genes in deep subseafloor sedimentary metagenomes.</title>
        <authorList>
            <person name="Kawai M."/>
            <person name="Futagami T."/>
            <person name="Toyoda A."/>
            <person name="Takaki Y."/>
            <person name="Nishi S."/>
            <person name="Hori S."/>
            <person name="Arai W."/>
            <person name="Tsubouchi T."/>
            <person name="Morono Y."/>
            <person name="Uchiyama I."/>
            <person name="Ito T."/>
            <person name="Fujiyama A."/>
            <person name="Inagaki F."/>
            <person name="Takami H."/>
        </authorList>
    </citation>
    <scope>NUCLEOTIDE SEQUENCE</scope>
    <source>
        <strain evidence="2">Expedition CK06-06</strain>
    </source>
</reference>
<organism evidence="2">
    <name type="scientific">marine sediment metagenome</name>
    <dbReference type="NCBI Taxonomy" id="412755"/>
    <lineage>
        <taxon>unclassified sequences</taxon>
        <taxon>metagenomes</taxon>
        <taxon>ecological metagenomes</taxon>
    </lineage>
</organism>
<accession>X0RXB8</accession>
<feature type="compositionally biased region" description="Basic and acidic residues" evidence="1">
    <location>
        <begin position="1"/>
        <end position="25"/>
    </location>
</feature>
<gene>
    <name evidence="2" type="ORF">S01H1_12300</name>
</gene>
<dbReference type="Pfam" id="PF00450">
    <property type="entry name" value="Peptidase_S10"/>
    <property type="match status" value="1"/>
</dbReference>
<proteinExistence type="predicted"/>
<feature type="region of interest" description="Disordered" evidence="1">
    <location>
        <begin position="1"/>
        <end position="42"/>
    </location>
</feature>
<sequence length="152" mass="16235">MAEIKEASNTKEEQKQKVSKTKDGHTQSATVPDAADEPVVTRHSVTVGKTKLSYSAETGMLPLLKDDGTAKASMFYIAYTLDGGDSSRPIIYCFNGGPGASAVWLHLGGLGPKRARVNPDATLPPPPYELVTNHHTILPYADLIFIDPVATG</sequence>
<evidence type="ECO:0000313" key="2">
    <source>
        <dbReference type="EMBL" id="GAF67661.1"/>
    </source>
</evidence>
<dbReference type="Gene3D" id="3.40.50.1820">
    <property type="entry name" value="alpha/beta hydrolase"/>
    <property type="match status" value="1"/>
</dbReference>
<dbReference type="EMBL" id="BARS01006302">
    <property type="protein sequence ID" value="GAF67661.1"/>
    <property type="molecule type" value="Genomic_DNA"/>
</dbReference>
<feature type="non-terminal residue" evidence="2">
    <location>
        <position position="152"/>
    </location>
</feature>
<dbReference type="GO" id="GO:0006508">
    <property type="term" value="P:proteolysis"/>
    <property type="evidence" value="ECO:0007669"/>
    <property type="project" value="InterPro"/>
</dbReference>
<name>X0RXB8_9ZZZZ</name>
<evidence type="ECO:0000256" key="1">
    <source>
        <dbReference type="SAM" id="MobiDB-lite"/>
    </source>
</evidence>
<dbReference type="AlphaFoldDB" id="X0RXB8"/>
<dbReference type="InterPro" id="IPR029058">
    <property type="entry name" value="AB_hydrolase_fold"/>
</dbReference>
<comment type="caution">
    <text evidence="2">The sequence shown here is derived from an EMBL/GenBank/DDBJ whole genome shotgun (WGS) entry which is preliminary data.</text>
</comment>
<dbReference type="SUPFAM" id="SSF53474">
    <property type="entry name" value="alpha/beta-Hydrolases"/>
    <property type="match status" value="1"/>
</dbReference>
<evidence type="ECO:0008006" key="3">
    <source>
        <dbReference type="Google" id="ProtNLM"/>
    </source>
</evidence>
<dbReference type="InterPro" id="IPR001563">
    <property type="entry name" value="Peptidase_S10"/>
</dbReference>